<organism evidence="2 3">
    <name type="scientific">Desulfosalsimonas propionicica</name>
    <dbReference type="NCBI Taxonomy" id="332175"/>
    <lineage>
        <taxon>Bacteria</taxon>
        <taxon>Pseudomonadati</taxon>
        <taxon>Thermodesulfobacteriota</taxon>
        <taxon>Desulfobacteria</taxon>
        <taxon>Desulfobacterales</taxon>
        <taxon>Desulfosalsimonadaceae</taxon>
        <taxon>Desulfosalsimonas</taxon>
    </lineage>
</organism>
<evidence type="ECO:0000259" key="1">
    <source>
        <dbReference type="Pfam" id="PF01656"/>
    </source>
</evidence>
<dbReference type="AlphaFoldDB" id="A0A7W0HJX5"/>
<gene>
    <name evidence="2" type="ORF">HNR65_000970</name>
</gene>
<dbReference type="Gene3D" id="3.40.50.300">
    <property type="entry name" value="P-loop containing nucleotide triphosphate hydrolases"/>
    <property type="match status" value="1"/>
</dbReference>
<comment type="caution">
    <text evidence="2">The sequence shown here is derived from an EMBL/GenBank/DDBJ whole genome shotgun (WGS) entry which is preliminary data.</text>
</comment>
<name>A0A7W0HJX5_9BACT</name>
<dbReference type="RefSeq" id="WP_181550314.1">
    <property type="nucleotide sequence ID" value="NZ_JACDUS010000002.1"/>
</dbReference>
<protein>
    <submittedName>
        <fullName evidence="2">Cellulose biosynthesis protein BcsQ</fullName>
    </submittedName>
</protein>
<dbReference type="EMBL" id="JACDUS010000002">
    <property type="protein sequence ID" value="MBA2880652.1"/>
    <property type="molecule type" value="Genomic_DNA"/>
</dbReference>
<reference evidence="2 3" key="1">
    <citation type="submission" date="2020-07" db="EMBL/GenBank/DDBJ databases">
        <title>Genomic Encyclopedia of Type Strains, Phase IV (KMG-IV): sequencing the most valuable type-strain genomes for metagenomic binning, comparative biology and taxonomic classification.</title>
        <authorList>
            <person name="Goeker M."/>
        </authorList>
    </citation>
    <scope>NUCLEOTIDE SEQUENCE [LARGE SCALE GENOMIC DNA]</scope>
    <source>
        <strain evidence="2 3">DSM 17721</strain>
    </source>
</reference>
<evidence type="ECO:0000313" key="2">
    <source>
        <dbReference type="EMBL" id="MBA2880652.1"/>
    </source>
</evidence>
<dbReference type="SUPFAM" id="SSF52540">
    <property type="entry name" value="P-loop containing nucleoside triphosphate hydrolases"/>
    <property type="match status" value="1"/>
</dbReference>
<dbReference type="PANTHER" id="PTHR13696">
    <property type="entry name" value="P-LOOP CONTAINING NUCLEOSIDE TRIPHOSPHATE HYDROLASE"/>
    <property type="match status" value="1"/>
</dbReference>
<dbReference type="InterPro" id="IPR050678">
    <property type="entry name" value="DNA_Partitioning_ATPase"/>
</dbReference>
<feature type="domain" description="CobQ/CobB/MinD/ParA nucleotide binding" evidence="1">
    <location>
        <begin position="6"/>
        <end position="228"/>
    </location>
</feature>
<proteinExistence type="predicted"/>
<evidence type="ECO:0000313" key="3">
    <source>
        <dbReference type="Proteomes" id="UP000525298"/>
    </source>
</evidence>
<dbReference type="InterPro" id="IPR002586">
    <property type="entry name" value="CobQ/CobB/MinD/ParA_Nub-bd_dom"/>
</dbReference>
<dbReference type="InterPro" id="IPR027417">
    <property type="entry name" value="P-loop_NTPase"/>
</dbReference>
<keyword evidence="3" id="KW-1185">Reference proteome</keyword>
<dbReference type="Pfam" id="PF01656">
    <property type="entry name" value="CbiA"/>
    <property type="match status" value="1"/>
</dbReference>
<dbReference type="Proteomes" id="UP000525298">
    <property type="component" value="Unassembled WGS sequence"/>
</dbReference>
<dbReference type="PANTHER" id="PTHR13696:SF52">
    <property type="entry name" value="PARA FAMILY PROTEIN CT_582"/>
    <property type="match status" value="1"/>
</dbReference>
<accession>A0A7W0HJX5</accession>
<sequence length="261" mass="27394">MTKIFCIAAPAAGAGKTTVSVNLAGAFAALDQNTLLVDCDARNRCIEAAVTDPPADAPGLDRVIADAGDAADFLVPTCIEHFRILPAGPGPGRAAIDPGRRILSEISGQDLDMMVINAPADSGALMQEAVCCADVLVLPVRLNLESAGNISGLLETYKSFLEQVAALRQKNPTGASTVRILINGCDAAAEAEALLGPEVFEAIARLCLPVSIAEDERLHEALVFGKPVVCYDIISPGAVAFLELAGLWTDIKEIRMEEKKD</sequence>